<evidence type="ECO:0000259" key="1">
    <source>
        <dbReference type="PROSITE" id="PS51186"/>
    </source>
</evidence>
<dbReference type="Gene3D" id="3.40.630.30">
    <property type="match status" value="1"/>
</dbReference>
<evidence type="ECO:0000313" key="3">
    <source>
        <dbReference type="Proteomes" id="UP000655366"/>
    </source>
</evidence>
<dbReference type="Pfam" id="PF00583">
    <property type="entry name" value="Acetyltransf_1"/>
    <property type="match status" value="1"/>
</dbReference>
<accession>A0A931CQQ3</accession>
<keyword evidence="3" id="KW-1185">Reference proteome</keyword>
<gene>
    <name evidence="2" type="ORF">IV500_07640</name>
</gene>
<dbReference type="GO" id="GO:0016747">
    <property type="term" value="F:acyltransferase activity, transferring groups other than amino-acyl groups"/>
    <property type="evidence" value="ECO:0007669"/>
    <property type="project" value="InterPro"/>
</dbReference>
<evidence type="ECO:0000313" key="2">
    <source>
        <dbReference type="EMBL" id="MBG0739261.1"/>
    </source>
</evidence>
<dbReference type="InterPro" id="IPR016181">
    <property type="entry name" value="Acyl_CoA_acyltransferase"/>
</dbReference>
<proteinExistence type="predicted"/>
<dbReference type="InterPro" id="IPR025289">
    <property type="entry name" value="DUF4081"/>
</dbReference>
<sequence>MRSRVAPWLASRSGHSAGPVRPLVHQDTAALAELAGRDPVANVFVASQLVAGKSAVPSSLGTVMLGYFEDDGELAAACWVGANVVPVQATTLHAGTFGRWLASSGRKPASIFGPAEAVLAIFDELEATGVKPADVRANQPLLVMAADPILPGNPGLVPTRGENFAAILPAAAAMFEEEVGYSPFVGGEDHYRRRIAALIDQGHSLSHVNDAGEVIFKADLGAVSVDASQIQGVWLNPDYRGRGLSAGYMAAVVRLAQRHAPLTSLYVNDYNVRARATYQHVGFRQVGTFATVLF</sequence>
<reference evidence="2 3" key="1">
    <citation type="submission" date="2020-11" db="EMBL/GenBank/DDBJ databases">
        <title>Arthrobacter antarcticus sp. nov., isolated from Antarctic Soil.</title>
        <authorList>
            <person name="Li J."/>
        </authorList>
    </citation>
    <scope>NUCLEOTIDE SEQUENCE [LARGE SCALE GENOMIC DNA]</scope>
    <source>
        <strain evidence="2 3">Z1-20</strain>
    </source>
</reference>
<dbReference type="EMBL" id="JADNYM010000008">
    <property type="protein sequence ID" value="MBG0739261.1"/>
    <property type="molecule type" value="Genomic_DNA"/>
</dbReference>
<dbReference type="SUPFAM" id="SSF55729">
    <property type="entry name" value="Acyl-CoA N-acyltransferases (Nat)"/>
    <property type="match status" value="1"/>
</dbReference>
<dbReference type="Pfam" id="PF13312">
    <property type="entry name" value="DUF4081"/>
    <property type="match status" value="1"/>
</dbReference>
<feature type="domain" description="N-acetyltransferase" evidence="1">
    <location>
        <begin position="157"/>
        <end position="294"/>
    </location>
</feature>
<name>A0A931CQQ3_9MICC</name>
<dbReference type="AlphaFoldDB" id="A0A931CQQ3"/>
<dbReference type="Proteomes" id="UP000655366">
    <property type="component" value="Unassembled WGS sequence"/>
</dbReference>
<dbReference type="PROSITE" id="PS51186">
    <property type="entry name" value="GNAT"/>
    <property type="match status" value="1"/>
</dbReference>
<dbReference type="InterPro" id="IPR000182">
    <property type="entry name" value="GNAT_dom"/>
</dbReference>
<organism evidence="2 3">
    <name type="scientific">Arthrobacter terrae</name>
    <dbReference type="NCBI Taxonomy" id="2935737"/>
    <lineage>
        <taxon>Bacteria</taxon>
        <taxon>Bacillati</taxon>
        <taxon>Actinomycetota</taxon>
        <taxon>Actinomycetes</taxon>
        <taxon>Micrococcales</taxon>
        <taxon>Micrococcaceae</taxon>
        <taxon>Arthrobacter</taxon>
    </lineage>
</organism>
<comment type="caution">
    <text evidence="2">The sequence shown here is derived from an EMBL/GenBank/DDBJ whole genome shotgun (WGS) entry which is preliminary data.</text>
</comment>
<protein>
    <submittedName>
        <fullName evidence="2">GNAT family N-acetyltransferase</fullName>
    </submittedName>
</protein>